<dbReference type="HOGENOM" id="CLU_806348_0_0_11"/>
<feature type="compositionally biased region" description="Basic and acidic residues" evidence="1">
    <location>
        <begin position="160"/>
        <end position="172"/>
    </location>
</feature>
<dbReference type="EMBL" id="HE971709">
    <property type="protein sequence ID" value="CCK24542.1"/>
    <property type="molecule type" value="Genomic_DNA"/>
</dbReference>
<reference evidence="2 3" key="1">
    <citation type="journal article" date="2012" name="J. Bacteriol.">
        <title>Genome sequence of the bacterium Streptomyces davawensis JCM 4913 and heterologous production of the unique antibiotic roseoflavin.</title>
        <authorList>
            <person name="Jankowitsch F."/>
            <person name="Schwarz J."/>
            <person name="Ruckert C."/>
            <person name="Gust B."/>
            <person name="Szczepanowski R."/>
            <person name="Blom J."/>
            <person name="Pelzer S."/>
            <person name="Kalinowski J."/>
            <person name="Mack M."/>
        </authorList>
    </citation>
    <scope>NUCLEOTIDE SEQUENCE [LARGE SCALE GENOMIC DNA]</scope>
    <source>
        <strain evidence="3">DSM 101723 / JCM 4913 / KCC S-0913 / 768</strain>
    </source>
</reference>
<evidence type="ECO:0000313" key="3">
    <source>
        <dbReference type="Proteomes" id="UP000008043"/>
    </source>
</evidence>
<dbReference type="Proteomes" id="UP000008043">
    <property type="component" value="Chromosome"/>
</dbReference>
<feature type="compositionally biased region" description="Polar residues" evidence="1">
    <location>
        <begin position="307"/>
        <end position="319"/>
    </location>
</feature>
<accession>K4QUJ6</accession>
<dbReference type="AlphaFoldDB" id="K4QUJ6"/>
<organism evidence="2 3">
    <name type="scientific">Streptomyces davaonensis (strain DSM 101723 / JCM 4913 / KCC S-0913 / 768)</name>
    <dbReference type="NCBI Taxonomy" id="1214101"/>
    <lineage>
        <taxon>Bacteria</taxon>
        <taxon>Bacillati</taxon>
        <taxon>Actinomycetota</taxon>
        <taxon>Actinomycetes</taxon>
        <taxon>Kitasatosporales</taxon>
        <taxon>Streptomycetaceae</taxon>
        <taxon>Streptomyces</taxon>
    </lineage>
</organism>
<evidence type="ECO:0000256" key="1">
    <source>
        <dbReference type="SAM" id="MobiDB-lite"/>
    </source>
</evidence>
<protein>
    <submittedName>
        <fullName evidence="2">Uncharacterized protein</fullName>
    </submittedName>
</protein>
<feature type="region of interest" description="Disordered" evidence="1">
    <location>
        <begin position="225"/>
        <end position="261"/>
    </location>
</feature>
<proteinExistence type="predicted"/>
<dbReference type="KEGG" id="sdv:BN159_0163"/>
<sequence length="344" mass="35482">MPNEPNSTSDWLPGEAFVASLQILLMDAPRRSDGTPDTHQARVTGGALLASARQLDEHSSYDSVITMIEEGVLVPAGVGAPPDTARLVSTYRALSSDDRARWLAGQSLQINQEKLREYAANLPARAEGPSGTLPNQGAPRGSSSSAAAKDPVRSAVATIIERDGKAQADYRRTAQPVSSPSVPSQPSATTVTAPGGQVPSTRPSEGWIATVAATRVGDTPLTHGYFADQPMPPSPGSAPRQTSVAAAAGQAPLQPTSASRRNTVVQAFATGDPRSLHDHIAAGRLGGGGVSVPQAALLLPPGAGTSPAASTRNQRQTAAARTLPRRGDSLAGSARQQARLLKGR</sequence>
<evidence type="ECO:0000313" key="2">
    <source>
        <dbReference type="EMBL" id="CCK24542.1"/>
    </source>
</evidence>
<feature type="compositionally biased region" description="Low complexity" evidence="1">
    <location>
        <begin position="173"/>
        <end position="192"/>
    </location>
</feature>
<gene>
    <name evidence="2" type="ORF">BN159_0163</name>
</gene>
<feature type="region of interest" description="Disordered" evidence="1">
    <location>
        <begin position="298"/>
        <end position="344"/>
    </location>
</feature>
<name>K4QUJ6_STRDJ</name>
<keyword evidence="3" id="KW-1185">Reference proteome</keyword>
<feature type="region of interest" description="Disordered" evidence="1">
    <location>
        <begin position="125"/>
        <end position="205"/>
    </location>
</feature>